<keyword evidence="3" id="KW-0614">Plasmid</keyword>
<reference evidence="3" key="1">
    <citation type="journal article" date="2011" name="Plasmid">
        <title>Two high-copy plasmids found in plants associated with strains of "Candidatus Phytoplasma asteris".</title>
        <authorList>
            <person name="Petrzik K."/>
            <person name="Krawczyk K."/>
            <person name="Zwolinska A."/>
        </authorList>
    </citation>
    <scope>NUCLEOTIDE SEQUENCE</scope>
    <source>
        <plasmid evidence="3">pPABN1</plasmid>
    </source>
</reference>
<sequence length="175" mass="20333">MQTNNQKKLKYIIFIIWGLFISGVILVFLIILLLAMNKPQTKTDNQNKPTLTSKANLQQEQETYNAILRKIESEFDELTTEKEIVHHPGSKNIKHIKIFNSQTKKEIKRINYVIGDGKTVKQVWEINPEGVVIKSTHYQDDGKTINWIREINPDGKPTKITYYNKDGTIKETKTF</sequence>
<dbReference type="RefSeq" id="WP_014182593.1">
    <property type="nucleotide sequence ID" value="NC_016583.1"/>
</dbReference>
<keyword evidence="1" id="KW-1133">Transmembrane helix</keyword>
<dbReference type="Gene3D" id="3.90.930.1">
    <property type="match status" value="1"/>
</dbReference>
<feature type="transmembrane region" description="Helical" evidence="1">
    <location>
        <begin position="12"/>
        <end position="36"/>
    </location>
</feature>
<organism evidence="3">
    <name type="scientific">'Brassica napus' phytoplasma</name>
    <dbReference type="NCBI Taxonomy" id="469009"/>
    <lineage>
        <taxon>Bacteria</taxon>
        <taxon>Bacillati</taxon>
        <taxon>Mycoplasmatota</taxon>
        <taxon>Mollicutes</taxon>
        <taxon>Acholeplasmatales</taxon>
        <taxon>Acholeplasmataceae</taxon>
        <taxon>Candidatus Phytoplasma</taxon>
        <taxon>16SrI (Aster yellows group)</taxon>
    </lineage>
</organism>
<accession>G9BMN9</accession>
<dbReference type="AlphaFoldDB" id="G9BMN9"/>
<dbReference type="EMBL" id="HQ637382">
    <property type="protein sequence ID" value="AEB00652.1"/>
    <property type="molecule type" value="Genomic_DNA"/>
</dbReference>
<keyword evidence="1" id="KW-0472">Membrane</keyword>
<name>G9BMN9_9MOLU</name>
<feature type="domain" description="DUF2963" evidence="2">
    <location>
        <begin position="116"/>
        <end position="162"/>
    </location>
</feature>
<protein>
    <recommendedName>
        <fullName evidence="2">DUF2963 domain-containing protein</fullName>
    </recommendedName>
</protein>
<evidence type="ECO:0000313" key="3">
    <source>
        <dbReference type="EMBL" id="AEB00652.1"/>
    </source>
</evidence>
<keyword evidence="1" id="KW-0812">Transmembrane</keyword>
<dbReference type="Pfam" id="PF11178">
    <property type="entry name" value="DUF2963"/>
    <property type="match status" value="1"/>
</dbReference>
<proteinExistence type="predicted"/>
<geneLocation type="plasmid" evidence="3">
    <name>pPABN1</name>
</geneLocation>
<dbReference type="InterPro" id="IPR021348">
    <property type="entry name" value="DUF2963"/>
</dbReference>
<evidence type="ECO:0000256" key="1">
    <source>
        <dbReference type="SAM" id="Phobius"/>
    </source>
</evidence>
<evidence type="ECO:0000259" key="2">
    <source>
        <dbReference type="Pfam" id="PF11178"/>
    </source>
</evidence>